<organism evidence="1 2">
    <name type="scientific">Hypoxylon rubiginosum</name>
    <dbReference type="NCBI Taxonomy" id="110542"/>
    <lineage>
        <taxon>Eukaryota</taxon>
        <taxon>Fungi</taxon>
        <taxon>Dikarya</taxon>
        <taxon>Ascomycota</taxon>
        <taxon>Pezizomycotina</taxon>
        <taxon>Sordariomycetes</taxon>
        <taxon>Xylariomycetidae</taxon>
        <taxon>Xylariales</taxon>
        <taxon>Hypoxylaceae</taxon>
        <taxon>Hypoxylon</taxon>
    </lineage>
</organism>
<protein>
    <submittedName>
        <fullName evidence="1">Integral membrane protein</fullName>
    </submittedName>
</protein>
<evidence type="ECO:0000313" key="2">
    <source>
        <dbReference type="Proteomes" id="UP001497700"/>
    </source>
</evidence>
<dbReference type="Proteomes" id="UP001497700">
    <property type="component" value="Unassembled WGS sequence"/>
</dbReference>
<reference evidence="1 2" key="1">
    <citation type="journal article" date="2022" name="New Phytol.">
        <title>Ecological generalism drives hyperdiversity of secondary metabolite gene clusters in xylarialean endophytes.</title>
        <authorList>
            <person name="Franco M.E.E."/>
            <person name="Wisecaver J.H."/>
            <person name="Arnold A.E."/>
            <person name="Ju Y.M."/>
            <person name="Slot J.C."/>
            <person name="Ahrendt S."/>
            <person name="Moore L.P."/>
            <person name="Eastman K.E."/>
            <person name="Scott K."/>
            <person name="Konkel Z."/>
            <person name="Mondo S.J."/>
            <person name="Kuo A."/>
            <person name="Hayes R.D."/>
            <person name="Haridas S."/>
            <person name="Andreopoulos B."/>
            <person name="Riley R."/>
            <person name="LaButti K."/>
            <person name="Pangilinan J."/>
            <person name="Lipzen A."/>
            <person name="Amirebrahimi M."/>
            <person name="Yan J."/>
            <person name="Adam C."/>
            <person name="Keymanesh K."/>
            <person name="Ng V."/>
            <person name="Louie K."/>
            <person name="Northen T."/>
            <person name="Drula E."/>
            <person name="Henrissat B."/>
            <person name="Hsieh H.M."/>
            <person name="Youens-Clark K."/>
            <person name="Lutzoni F."/>
            <person name="Miadlikowska J."/>
            <person name="Eastwood D.C."/>
            <person name="Hamelin R.C."/>
            <person name="Grigoriev I.V."/>
            <person name="U'Ren J.M."/>
        </authorList>
    </citation>
    <scope>NUCLEOTIDE SEQUENCE [LARGE SCALE GENOMIC DNA]</scope>
    <source>
        <strain evidence="1 2">CBS 119005</strain>
    </source>
</reference>
<gene>
    <name evidence="1" type="ORF">F4820DRAFT_463192</name>
</gene>
<comment type="caution">
    <text evidence="1">The sequence shown here is derived from an EMBL/GenBank/DDBJ whole genome shotgun (WGS) entry which is preliminary data.</text>
</comment>
<accession>A0ACB9YGX3</accession>
<keyword evidence="2" id="KW-1185">Reference proteome</keyword>
<proteinExistence type="predicted"/>
<evidence type="ECO:0000313" key="1">
    <source>
        <dbReference type="EMBL" id="KAI4858492.1"/>
    </source>
</evidence>
<name>A0ACB9YGX3_9PEZI</name>
<dbReference type="EMBL" id="MU393766">
    <property type="protein sequence ID" value="KAI4858492.1"/>
    <property type="molecule type" value="Genomic_DNA"/>
</dbReference>
<sequence>MDEFDPNTTPIGIPPPGYVSNFTGAASQAWMPRVAIYTTLPVMAILVLLRIYCCHRLRRRFGLDDCLCITASIASAGFCGTMLAELLDDLYGRHYWDIPLSAVTESFMQATCAITAAYCWAAALTKLSLCVFFYRLFSPSTPSRIMIRVGICFITVSYIVAFTVWVVYSSPGQNDGGWTGLQFLSSTLGTTPRISVSLGVLGTFTDFYVIAIPLTAVSGLKLSRGKKVGVMALFATGLLACSFSAAGIAPRVKNWYITTVQNAPDPLWATAPAYALAVAEINLGIICACVPVVFPLFKSIAQKTGSGSSFWRQYILKPLTPSKFLTTTGTNASATNHELPKVASGRLNTLLSFIRGSQKTGETSRGNITVERTTDIEMAPYSELRSVDVDYHAYLTNGHQGSERNLIGNTVSAQRG</sequence>